<sequence length="174" mass="20206">MGERFEVCFWDGRCFTVTLGVGSLELLEKHADLDGVILCDRPGQVDLRNASEGVYACLYDWVPSARAYELLTKPLPAIYRHVKMHFLLMEEPQVYSRRVCQFLEPGELYKQNRDVKPAIDSFFTVYRGSIDSKLTWSVKSGGELIYKEYYRLDDYHQLIKPAMIDSTRAKYRST</sequence>
<evidence type="ECO:0000313" key="2">
    <source>
        <dbReference type="Proteomes" id="UP000001068"/>
    </source>
</evidence>
<reference evidence="2" key="1">
    <citation type="submission" date="2010-11" db="EMBL/GenBank/DDBJ databases">
        <title>The complete genome of Desulfurococcus mucosus DSM 2162.</title>
        <authorList>
            <consortium name="US DOE Joint Genome Institute (JGI-PGF)"/>
            <person name="Lucas S."/>
            <person name="Copeland A."/>
            <person name="Lapidus A."/>
            <person name="Bruce D."/>
            <person name="Goodwin L."/>
            <person name="Pitluck S."/>
            <person name="Kyrpides N."/>
            <person name="Mavromatis K."/>
            <person name="Pagani I."/>
            <person name="Ivanova N."/>
            <person name="Ovchinnikova G."/>
            <person name="Chertkov O."/>
            <person name="Held B."/>
            <person name="Brettin T."/>
            <person name="Detter J.C."/>
            <person name="Tapia R."/>
            <person name="Han C."/>
            <person name="Land M."/>
            <person name="Hauser L."/>
            <person name="Markowitz V."/>
            <person name="Cheng J.-F."/>
            <person name="Hugenholtz P."/>
            <person name="Woyke T."/>
            <person name="Wu D."/>
            <person name="Wirth R."/>
            <person name="Bilek Y."/>
            <person name="Hader T."/>
            <person name="Klenk H.-P."/>
            <person name="Eisen J.A."/>
        </authorList>
    </citation>
    <scope>NUCLEOTIDE SEQUENCE [LARGE SCALE GENOMIC DNA]</scope>
    <source>
        <strain evidence="2">ATCC 35584 / DSM 2162 / JCM 9187 / O7/1</strain>
    </source>
</reference>
<dbReference type="HOGENOM" id="CLU_1536592_0_0_2"/>
<dbReference type="GeneID" id="10153921"/>
<keyword evidence="2" id="KW-1185">Reference proteome</keyword>
<dbReference type="KEGG" id="dmu:Desmu_1205"/>
<name>E8RAR6_DESM0</name>
<dbReference type="AlphaFoldDB" id="E8RAR6"/>
<accession>E8RAR6</accession>
<protein>
    <submittedName>
        <fullName evidence="1">Uncharacterized protein</fullName>
    </submittedName>
</protein>
<organism evidence="1 2">
    <name type="scientific">Desulfurococcus mucosus (strain ATCC 35584 / DSM 2162 / JCM 9187 / O7/1)</name>
    <dbReference type="NCBI Taxonomy" id="765177"/>
    <lineage>
        <taxon>Archaea</taxon>
        <taxon>Thermoproteota</taxon>
        <taxon>Thermoprotei</taxon>
        <taxon>Desulfurococcales</taxon>
        <taxon>Desulfurococcaceae</taxon>
        <taxon>Desulfurococcus</taxon>
    </lineage>
</organism>
<gene>
    <name evidence="1" type="ordered locus">Desmu_1205</name>
</gene>
<dbReference type="EMBL" id="CP002363">
    <property type="protein sequence ID" value="ADV65502.1"/>
    <property type="molecule type" value="Genomic_DNA"/>
</dbReference>
<reference evidence="1 2" key="2">
    <citation type="journal article" date="2011" name="Stand. Genomic Sci.">
        <title>Complete genome sequence of Desulfurococcus mucosus type strain (O7/1).</title>
        <authorList>
            <person name="Wirth R."/>
            <person name="Chertkov O."/>
            <person name="Held B."/>
            <person name="Lapidus A."/>
            <person name="Nolan M."/>
            <person name="Lucas S."/>
            <person name="Hammon N."/>
            <person name="Deshpande S."/>
            <person name="Cheng J.F."/>
            <person name="Tapia R."/>
            <person name="Han C."/>
            <person name="Goodwin L."/>
            <person name="Pitluck S."/>
            <person name="Liolios K."/>
            <person name="Ioanna P."/>
            <person name="Ivanova N."/>
            <person name="Mavromatis K."/>
            <person name="Mikhailova N."/>
            <person name="Pati A."/>
            <person name="Chen A."/>
            <person name="Palaniappan K."/>
            <person name="Land M."/>
            <person name="Hauser L."/>
            <person name="Chang Y.J."/>
            <person name="Jeffries C.D."/>
            <person name="Bilek Y."/>
            <person name="Hader T."/>
            <person name="Rohde M."/>
            <person name="Spring S."/>
            <person name="Sikorski J."/>
            <person name="Goker M."/>
            <person name="Woyke T."/>
            <person name="Bristow J."/>
            <person name="Eisen J.A."/>
            <person name="Markowitz V."/>
            <person name="Hugenholtz P."/>
            <person name="Kyrpides N.C."/>
            <person name="Klenk H.P."/>
        </authorList>
    </citation>
    <scope>NUCLEOTIDE SEQUENCE [LARGE SCALE GENOMIC DNA]</scope>
    <source>
        <strain evidence="2">ATCC 35584 / DSM 2162 / JCM 9187 / O7/1</strain>
    </source>
</reference>
<evidence type="ECO:0000313" key="1">
    <source>
        <dbReference type="EMBL" id="ADV65502.1"/>
    </source>
</evidence>
<dbReference type="Proteomes" id="UP000001068">
    <property type="component" value="Chromosome"/>
</dbReference>
<proteinExistence type="predicted"/>
<dbReference type="RefSeq" id="WP_013562724.1">
    <property type="nucleotide sequence ID" value="NC_014961.1"/>
</dbReference>